<comment type="caution">
    <text evidence="1">The sequence shown here is derived from an EMBL/GenBank/DDBJ whole genome shotgun (WGS) entry which is preliminary data.</text>
</comment>
<proteinExistence type="predicted"/>
<reference evidence="1 2" key="1">
    <citation type="journal article" date="2015" name="Genome Biol.">
        <title>Comparative genomics of Steinernema reveals deeply conserved gene regulatory networks.</title>
        <authorList>
            <person name="Dillman A.R."/>
            <person name="Macchietto M."/>
            <person name="Porter C.F."/>
            <person name="Rogers A."/>
            <person name="Williams B."/>
            <person name="Antoshechkin I."/>
            <person name="Lee M.M."/>
            <person name="Goodwin Z."/>
            <person name="Lu X."/>
            <person name="Lewis E.E."/>
            <person name="Goodrich-Blair H."/>
            <person name="Stock S.P."/>
            <person name="Adams B.J."/>
            <person name="Sternberg P.W."/>
            <person name="Mortazavi A."/>
        </authorList>
    </citation>
    <scope>NUCLEOTIDE SEQUENCE [LARGE SCALE GENOMIC DNA]</scope>
    <source>
        <strain evidence="1 2">ALL</strain>
    </source>
</reference>
<accession>A0A4U8V0C8</accession>
<sequence>MHVLRRSFDRKRKFFLLKLLIKLKFGCAKQVKTENTIETWFMRAQAFFVGISSIRRKRNVNMRSSRSPKNYPIRSLTLFARLLGAPTRKKRDN</sequence>
<keyword evidence="2" id="KW-1185">Reference proteome</keyword>
<evidence type="ECO:0000313" key="2">
    <source>
        <dbReference type="Proteomes" id="UP000298663"/>
    </source>
</evidence>
<evidence type="ECO:0000313" key="1">
    <source>
        <dbReference type="EMBL" id="TMS37917.1"/>
    </source>
</evidence>
<name>A0A4U8V0C8_STECR</name>
<dbReference type="Proteomes" id="UP000298663">
    <property type="component" value="Chromosome X"/>
</dbReference>
<reference evidence="1 2" key="2">
    <citation type="journal article" date="2019" name="G3 (Bethesda)">
        <title>Hybrid Assembly of the Genome of the Entomopathogenic Nematode Steinernema carpocapsae Identifies the X-Chromosome.</title>
        <authorList>
            <person name="Serra L."/>
            <person name="Macchietto M."/>
            <person name="Macias-Munoz A."/>
            <person name="McGill C.J."/>
            <person name="Rodriguez I.M."/>
            <person name="Rodriguez B."/>
            <person name="Murad R."/>
            <person name="Mortazavi A."/>
        </authorList>
    </citation>
    <scope>NUCLEOTIDE SEQUENCE [LARGE SCALE GENOMIC DNA]</scope>
    <source>
        <strain evidence="1 2">ALL</strain>
    </source>
</reference>
<protein>
    <submittedName>
        <fullName evidence="1">Uncharacterized protein</fullName>
    </submittedName>
</protein>
<dbReference type="EMBL" id="AZBU02000001">
    <property type="protein sequence ID" value="TMS37917.1"/>
    <property type="molecule type" value="Genomic_DNA"/>
</dbReference>
<dbReference type="AlphaFoldDB" id="A0A4U8V0C8"/>
<organism evidence="1 2">
    <name type="scientific">Steinernema carpocapsae</name>
    <name type="common">Entomopathogenic nematode</name>
    <dbReference type="NCBI Taxonomy" id="34508"/>
    <lineage>
        <taxon>Eukaryota</taxon>
        <taxon>Metazoa</taxon>
        <taxon>Ecdysozoa</taxon>
        <taxon>Nematoda</taxon>
        <taxon>Chromadorea</taxon>
        <taxon>Rhabditida</taxon>
        <taxon>Tylenchina</taxon>
        <taxon>Panagrolaimomorpha</taxon>
        <taxon>Strongyloidoidea</taxon>
        <taxon>Steinernematidae</taxon>
        <taxon>Steinernema</taxon>
    </lineage>
</organism>
<gene>
    <name evidence="1" type="ORF">L596_004752</name>
</gene>
<dbReference type="EMBL" id="CM016762">
    <property type="protein sequence ID" value="TMS37917.1"/>
    <property type="molecule type" value="Genomic_DNA"/>
</dbReference>